<dbReference type="InterPro" id="IPR011075">
    <property type="entry name" value="TetR_C"/>
</dbReference>
<dbReference type="SUPFAM" id="SSF48498">
    <property type="entry name" value="Tetracyclin repressor-like, C-terminal domain"/>
    <property type="match status" value="1"/>
</dbReference>
<dbReference type="Pfam" id="PF16925">
    <property type="entry name" value="TetR_C_13"/>
    <property type="match status" value="1"/>
</dbReference>
<evidence type="ECO:0000259" key="3">
    <source>
        <dbReference type="Pfam" id="PF16925"/>
    </source>
</evidence>
<sequence length="82" mass="9113">MNPRLSQLIGHVFDNWIELLAEVLRQARDSGELMVSVPPEVFAKHIVATIEGGVMMSRLSKNGDDLRDCLNSIRAILGIEPK</sequence>
<evidence type="ECO:0000256" key="1">
    <source>
        <dbReference type="ARBA" id="ARBA00023015"/>
    </source>
</evidence>
<evidence type="ECO:0000313" key="5">
    <source>
        <dbReference type="Proteomes" id="UP000807825"/>
    </source>
</evidence>
<organism evidence="4 5">
    <name type="scientific">Desulfomonile tiedjei</name>
    <dbReference type="NCBI Taxonomy" id="2358"/>
    <lineage>
        <taxon>Bacteria</taxon>
        <taxon>Pseudomonadati</taxon>
        <taxon>Thermodesulfobacteriota</taxon>
        <taxon>Desulfomonilia</taxon>
        <taxon>Desulfomonilales</taxon>
        <taxon>Desulfomonilaceae</taxon>
        <taxon>Desulfomonile</taxon>
    </lineage>
</organism>
<proteinExistence type="predicted"/>
<dbReference type="AlphaFoldDB" id="A0A9D6Z0X5"/>
<feature type="domain" description="Tetracyclin repressor-like C-terminal" evidence="3">
    <location>
        <begin position="2"/>
        <end position="69"/>
    </location>
</feature>
<comment type="caution">
    <text evidence="4">The sequence shown here is derived from an EMBL/GenBank/DDBJ whole genome shotgun (WGS) entry which is preliminary data.</text>
</comment>
<name>A0A9D6Z0X5_9BACT</name>
<dbReference type="InterPro" id="IPR036271">
    <property type="entry name" value="Tet_transcr_reg_TetR-rel_C_sf"/>
</dbReference>
<evidence type="ECO:0000313" key="4">
    <source>
        <dbReference type="EMBL" id="MBI5250423.1"/>
    </source>
</evidence>
<accession>A0A9D6Z0X5</accession>
<evidence type="ECO:0000256" key="2">
    <source>
        <dbReference type="ARBA" id="ARBA00023163"/>
    </source>
</evidence>
<dbReference type="EMBL" id="JACRDE010000344">
    <property type="protein sequence ID" value="MBI5250423.1"/>
    <property type="molecule type" value="Genomic_DNA"/>
</dbReference>
<reference evidence="4" key="1">
    <citation type="submission" date="2020-07" db="EMBL/GenBank/DDBJ databases">
        <title>Huge and variable diversity of episymbiotic CPR bacteria and DPANN archaea in groundwater ecosystems.</title>
        <authorList>
            <person name="He C.Y."/>
            <person name="Keren R."/>
            <person name="Whittaker M."/>
            <person name="Farag I.F."/>
            <person name="Doudna J."/>
            <person name="Cate J.H.D."/>
            <person name="Banfield J.F."/>
        </authorList>
    </citation>
    <scope>NUCLEOTIDE SEQUENCE</scope>
    <source>
        <strain evidence="4">NC_groundwater_1664_Pr3_B-0.1um_52_9</strain>
    </source>
</reference>
<dbReference type="Proteomes" id="UP000807825">
    <property type="component" value="Unassembled WGS sequence"/>
</dbReference>
<gene>
    <name evidence="4" type="ORF">HY912_13095</name>
</gene>
<dbReference type="Gene3D" id="1.10.357.10">
    <property type="entry name" value="Tetracycline Repressor, domain 2"/>
    <property type="match status" value="1"/>
</dbReference>
<protein>
    <recommendedName>
        <fullName evidence="3">Tetracyclin repressor-like C-terminal domain-containing protein</fullName>
    </recommendedName>
</protein>
<keyword evidence="1" id="KW-0805">Transcription regulation</keyword>
<keyword evidence="2" id="KW-0804">Transcription</keyword>